<dbReference type="InterPro" id="IPR034660">
    <property type="entry name" value="DinB/YfiT-like"/>
</dbReference>
<dbReference type="RefSeq" id="WP_353719730.1">
    <property type="nucleotide sequence ID" value="NZ_CP159289.1"/>
</dbReference>
<evidence type="ECO:0000259" key="1">
    <source>
        <dbReference type="Pfam" id="PF12867"/>
    </source>
</evidence>
<dbReference type="EMBL" id="CP159289">
    <property type="protein sequence ID" value="XCH24412.1"/>
    <property type="molecule type" value="Genomic_DNA"/>
</dbReference>
<proteinExistence type="predicted"/>
<dbReference type="InterPro" id="IPR024775">
    <property type="entry name" value="DinB-like"/>
</dbReference>
<protein>
    <submittedName>
        <fullName evidence="2">DinB family protein</fullName>
    </submittedName>
</protein>
<evidence type="ECO:0000313" key="2">
    <source>
        <dbReference type="EMBL" id="XCH24412.1"/>
    </source>
</evidence>
<feature type="domain" description="DinB-like" evidence="1">
    <location>
        <begin position="16"/>
        <end position="177"/>
    </location>
</feature>
<dbReference type="Pfam" id="PF12867">
    <property type="entry name" value="DinB_2"/>
    <property type="match status" value="1"/>
</dbReference>
<organism evidence="2">
    <name type="scientific">Dyadobacter sp. 676</name>
    <dbReference type="NCBI Taxonomy" id="3088362"/>
    <lineage>
        <taxon>Bacteria</taxon>
        <taxon>Pseudomonadati</taxon>
        <taxon>Bacteroidota</taxon>
        <taxon>Cytophagia</taxon>
        <taxon>Cytophagales</taxon>
        <taxon>Spirosomataceae</taxon>
        <taxon>Dyadobacter</taxon>
    </lineage>
</organism>
<gene>
    <name evidence="2" type="ORF">ABV298_29630</name>
</gene>
<accession>A0AAU8FJ62</accession>
<dbReference type="Gene3D" id="1.20.120.450">
    <property type="entry name" value="dinb family like domain"/>
    <property type="match status" value="1"/>
</dbReference>
<reference evidence="2" key="1">
    <citation type="submission" date="2024-06" db="EMBL/GenBank/DDBJ databases">
        <title>Sequencing and assembly of the genome of Dyadobacter sp. strain 676, a symbiont of Cyamopsis tetragonoloba.</title>
        <authorList>
            <person name="Guro P."/>
            <person name="Sazanova A."/>
            <person name="Kuznetsova I."/>
            <person name="Belimov A."/>
            <person name="Safronova V."/>
        </authorList>
    </citation>
    <scope>NUCLEOTIDE SEQUENCE</scope>
    <source>
        <strain evidence="2">676</strain>
    </source>
</reference>
<name>A0AAU8FJ62_9BACT</name>
<sequence length="189" mass="21819">MQTVNRKELLQRLDEQVERHIADTVALFQNRDDHFLNLPSDTGGWSIAQCLDHLNSYGRYYLPRIREKLDAAPPAPGEGFTSTWMGAYFTKMMDPQTGKRKYKAIKGYIPSSDLDSAAVISEFIRQQEELLHLLRDASHKDLDAIRVPISILPFIRMKIGDVFQFLIAHNERHMQQAKRNLMSQKHLLA</sequence>
<dbReference type="AlphaFoldDB" id="A0AAU8FJ62"/>
<dbReference type="SUPFAM" id="SSF109854">
    <property type="entry name" value="DinB/YfiT-like putative metalloenzymes"/>
    <property type="match status" value="1"/>
</dbReference>